<dbReference type="RefSeq" id="WP_207680887.1">
    <property type="nucleotide sequence ID" value="NZ_CP061800.1"/>
</dbReference>
<evidence type="ECO:0000313" key="2">
    <source>
        <dbReference type="Proteomes" id="UP000663722"/>
    </source>
</evidence>
<sequence length="354" mass="41895">MTSYWNIREVLSQKDRLKRSYYELLRDELDEFMIQYGLIDSYNNFCNKEISYPFVEKRELKPRALLPDVEYECQNAFLVIFIEDTIPDTHKKYIRFFDVNKTTKTNLLRSKTLPLSDEFERYQKYLESAHFFNFLKTLLPVDYALLIQRDPATQTRDRYCLSHFHVRIDWPIADAAEDLARNLRYISKDLYEKGDKYAEDVQKKFFEYYGLPFMIGGRRTAATVAAQYLKRIPCITTVYAGSSESRALIRLSERGVSKLVLMKFTPEEVFQISEANHIGVRAFKKNYVAAHEENDYICIFQVTYFYTDQARPPDDSKLREIKPDLYWLTVDGQYIVPLPGVWEYPPLPLNVIYS</sequence>
<proteinExistence type="predicted"/>
<dbReference type="Proteomes" id="UP000663722">
    <property type="component" value="Chromosome"/>
</dbReference>
<evidence type="ECO:0000313" key="1">
    <source>
        <dbReference type="EMBL" id="QTA84368.1"/>
    </source>
</evidence>
<organism evidence="1 2">
    <name type="scientific">Desulfonema magnum</name>
    <dbReference type="NCBI Taxonomy" id="45655"/>
    <lineage>
        <taxon>Bacteria</taxon>
        <taxon>Pseudomonadati</taxon>
        <taxon>Thermodesulfobacteriota</taxon>
        <taxon>Desulfobacteria</taxon>
        <taxon>Desulfobacterales</taxon>
        <taxon>Desulfococcaceae</taxon>
        <taxon>Desulfonema</taxon>
    </lineage>
</organism>
<name>A0A975BFI2_9BACT</name>
<keyword evidence="2" id="KW-1185">Reference proteome</keyword>
<reference evidence="1" key="1">
    <citation type="journal article" date="2021" name="Microb. Physiol.">
        <title>Proteogenomic Insights into the Physiology of Marine, Sulfate-Reducing, Filamentous Desulfonema limicola and Desulfonema magnum.</title>
        <authorList>
            <person name="Schnaars V."/>
            <person name="Wohlbrand L."/>
            <person name="Scheve S."/>
            <person name="Hinrichs C."/>
            <person name="Reinhardt R."/>
            <person name="Rabus R."/>
        </authorList>
    </citation>
    <scope>NUCLEOTIDE SEQUENCE</scope>
    <source>
        <strain evidence="1">4be13</strain>
    </source>
</reference>
<dbReference type="KEGG" id="dmm:dnm_003620"/>
<dbReference type="EMBL" id="CP061800">
    <property type="protein sequence ID" value="QTA84368.1"/>
    <property type="molecule type" value="Genomic_DNA"/>
</dbReference>
<accession>A0A975BFI2</accession>
<gene>
    <name evidence="1" type="ORF">dnm_003620</name>
</gene>
<protein>
    <submittedName>
        <fullName evidence="1">Uncharacterized protein</fullName>
    </submittedName>
</protein>
<dbReference type="AlphaFoldDB" id="A0A975BFI2"/>